<dbReference type="PANTHER" id="PTHR20889">
    <property type="entry name" value="PHOSPHATASE, ORPHAN 1, 2"/>
    <property type="match status" value="1"/>
</dbReference>
<dbReference type="EMBL" id="DF973353">
    <property type="protein sequence ID" value="GAU27403.1"/>
    <property type="molecule type" value="Genomic_DNA"/>
</dbReference>
<keyword evidence="2" id="KW-1185">Reference proteome</keyword>
<proteinExistence type="predicted"/>
<dbReference type="Proteomes" id="UP000242715">
    <property type="component" value="Unassembled WGS sequence"/>
</dbReference>
<name>A0A2Z6MBF1_TRISU</name>
<dbReference type="PANTHER" id="PTHR20889:SF12">
    <property type="entry name" value="LP01149P"/>
    <property type="match status" value="1"/>
</dbReference>
<organism evidence="1 2">
    <name type="scientific">Trifolium subterraneum</name>
    <name type="common">Subterranean clover</name>
    <dbReference type="NCBI Taxonomy" id="3900"/>
    <lineage>
        <taxon>Eukaryota</taxon>
        <taxon>Viridiplantae</taxon>
        <taxon>Streptophyta</taxon>
        <taxon>Embryophyta</taxon>
        <taxon>Tracheophyta</taxon>
        <taxon>Spermatophyta</taxon>
        <taxon>Magnoliopsida</taxon>
        <taxon>eudicotyledons</taxon>
        <taxon>Gunneridae</taxon>
        <taxon>Pentapetalae</taxon>
        <taxon>rosids</taxon>
        <taxon>fabids</taxon>
        <taxon>Fabales</taxon>
        <taxon>Fabaceae</taxon>
        <taxon>Papilionoideae</taxon>
        <taxon>50 kb inversion clade</taxon>
        <taxon>NPAAA clade</taxon>
        <taxon>Hologalegina</taxon>
        <taxon>IRL clade</taxon>
        <taxon>Trifolieae</taxon>
        <taxon>Trifolium</taxon>
    </lineage>
</organism>
<evidence type="ECO:0008006" key="3">
    <source>
        <dbReference type="Google" id="ProtNLM"/>
    </source>
</evidence>
<dbReference type="GO" id="GO:0016791">
    <property type="term" value="F:phosphatase activity"/>
    <property type="evidence" value="ECO:0007669"/>
    <property type="project" value="InterPro"/>
</dbReference>
<evidence type="ECO:0000313" key="1">
    <source>
        <dbReference type="EMBL" id="GAU27403.1"/>
    </source>
</evidence>
<dbReference type="OrthoDB" id="936801at2759"/>
<reference evidence="2" key="1">
    <citation type="journal article" date="2017" name="Front. Plant Sci.">
        <title>Climate Clever Clovers: New Paradigm to Reduce the Environmental Footprint of Ruminants by Breeding Low Methanogenic Forages Utilizing Haplotype Variation.</title>
        <authorList>
            <person name="Kaur P."/>
            <person name="Appels R."/>
            <person name="Bayer P.E."/>
            <person name="Keeble-Gagnere G."/>
            <person name="Wang J."/>
            <person name="Hirakawa H."/>
            <person name="Shirasawa K."/>
            <person name="Vercoe P."/>
            <person name="Stefanova K."/>
            <person name="Durmic Z."/>
            <person name="Nichols P."/>
            <person name="Revell C."/>
            <person name="Isobe S.N."/>
            <person name="Edwards D."/>
            <person name="Erskine W."/>
        </authorList>
    </citation>
    <scope>NUCLEOTIDE SEQUENCE [LARGE SCALE GENOMIC DNA]</scope>
    <source>
        <strain evidence="2">cv. Daliak</strain>
    </source>
</reference>
<sequence>MNNNKRFIYLGDGIGDYCPSLRLKKRDFMMPRKNFPAWDLICKDPSLLKDEIHGWSDGEELEQVLMKLINNIMIEEDAQLISSNCKLQSLSIPVAIDF</sequence>
<protein>
    <recommendedName>
        <fullName evidence="3">Inorganic diphosphatase</fullName>
    </recommendedName>
</protein>
<accession>A0A2Z6MBF1</accession>
<evidence type="ECO:0000313" key="2">
    <source>
        <dbReference type="Proteomes" id="UP000242715"/>
    </source>
</evidence>
<dbReference type="AlphaFoldDB" id="A0A2Z6MBF1"/>
<gene>
    <name evidence="1" type="ORF">TSUD_356380</name>
</gene>
<dbReference type="Pfam" id="PF06888">
    <property type="entry name" value="Put_Phosphatase"/>
    <property type="match status" value="1"/>
</dbReference>
<dbReference type="InterPro" id="IPR016965">
    <property type="entry name" value="Pase_PHOSPHO-typ"/>
</dbReference>